<feature type="region of interest" description="Disordered" evidence="1">
    <location>
        <begin position="39"/>
        <end position="67"/>
    </location>
</feature>
<gene>
    <name evidence="2" type="ORF">BJ875DRAFT_227038</name>
</gene>
<sequence length="442" mass="49519">MAALEPQLYQRIVHWICNEKYTLQHDIEKRTIESTTCSFESSHEPSLPHENTSNKPSTASLHSSKCTRQSTLRSSELSFDGCEGDILIPTATQIDSTLEVARNIWSAYLETARTLVCDVVPACCLQPSRMLGAIPPLPEDLCGKQEISGHAIWYIPCPELQIRSRNLKDNDDDEHWDPEHVSGSMKKLSLRIQKPTICGIAPGKTSSDYPNGQAVLTLCWSFVYSARLLEMQHRRLKYSKIMSPVLSPGFEQRQRDIIIYIGHSSRKLARWLSALLAPGAGWVVQGSVPPWTAYLDPGDIRFVISTHHSLDDISQEIPPSSAEAVSLILELCSLQDFGSQPTEAFLTATLLPFCANQDLKPWLPRPQFNFNTEISHSDPAHVYEYFNDLRYYMTLSLCMGPAIWSIFWEPGIQSNDASPWLSGTHQVLLPLLASGDLALLDI</sequence>
<protein>
    <submittedName>
        <fullName evidence="2">Uncharacterized protein</fullName>
    </submittedName>
</protein>
<dbReference type="AlphaFoldDB" id="A0A9P8BZM9"/>
<accession>A0A9P8BZM9</accession>
<name>A0A9P8BZM9_9HELO</name>
<dbReference type="Proteomes" id="UP000824998">
    <property type="component" value="Unassembled WGS sequence"/>
</dbReference>
<feature type="compositionally biased region" description="Polar residues" evidence="1">
    <location>
        <begin position="49"/>
        <end position="67"/>
    </location>
</feature>
<proteinExistence type="predicted"/>
<dbReference type="EMBL" id="MU251873">
    <property type="protein sequence ID" value="KAG9228718.1"/>
    <property type="molecule type" value="Genomic_DNA"/>
</dbReference>
<evidence type="ECO:0000313" key="2">
    <source>
        <dbReference type="EMBL" id="KAG9228718.1"/>
    </source>
</evidence>
<reference evidence="2" key="1">
    <citation type="journal article" date="2021" name="IMA Fungus">
        <title>Genomic characterization of three marine fungi, including Emericellopsis atlantica sp. nov. with signatures of a generalist lifestyle and marine biomass degradation.</title>
        <authorList>
            <person name="Hagestad O.C."/>
            <person name="Hou L."/>
            <person name="Andersen J.H."/>
            <person name="Hansen E.H."/>
            <person name="Altermark B."/>
            <person name="Li C."/>
            <person name="Kuhnert E."/>
            <person name="Cox R.J."/>
            <person name="Crous P.W."/>
            <person name="Spatafora J.W."/>
            <person name="Lail K."/>
            <person name="Amirebrahimi M."/>
            <person name="Lipzen A."/>
            <person name="Pangilinan J."/>
            <person name="Andreopoulos W."/>
            <person name="Hayes R.D."/>
            <person name="Ng V."/>
            <person name="Grigoriev I.V."/>
            <person name="Jackson S.A."/>
            <person name="Sutton T.D.S."/>
            <person name="Dobson A.D.W."/>
            <person name="Rama T."/>
        </authorList>
    </citation>
    <scope>NUCLEOTIDE SEQUENCE</scope>
    <source>
        <strain evidence="2">TRa018bII</strain>
    </source>
</reference>
<comment type="caution">
    <text evidence="2">The sequence shown here is derived from an EMBL/GenBank/DDBJ whole genome shotgun (WGS) entry which is preliminary data.</text>
</comment>
<dbReference type="OrthoDB" id="3549294at2759"/>
<evidence type="ECO:0000256" key="1">
    <source>
        <dbReference type="SAM" id="MobiDB-lite"/>
    </source>
</evidence>
<organism evidence="2 3">
    <name type="scientific">Amylocarpus encephaloides</name>
    <dbReference type="NCBI Taxonomy" id="45428"/>
    <lineage>
        <taxon>Eukaryota</taxon>
        <taxon>Fungi</taxon>
        <taxon>Dikarya</taxon>
        <taxon>Ascomycota</taxon>
        <taxon>Pezizomycotina</taxon>
        <taxon>Leotiomycetes</taxon>
        <taxon>Helotiales</taxon>
        <taxon>Helotiales incertae sedis</taxon>
        <taxon>Amylocarpus</taxon>
    </lineage>
</organism>
<keyword evidence="3" id="KW-1185">Reference proteome</keyword>
<evidence type="ECO:0000313" key="3">
    <source>
        <dbReference type="Proteomes" id="UP000824998"/>
    </source>
</evidence>